<dbReference type="Gene3D" id="3.40.50.300">
    <property type="entry name" value="P-loop containing nucleotide triphosphate hydrolases"/>
    <property type="match status" value="2"/>
</dbReference>
<evidence type="ECO:0000256" key="1">
    <source>
        <dbReference type="SAM" id="Coils"/>
    </source>
</evidence>
<dbReference type="RefSeq" id="WP_006442106.1">
    <property type="nucleotide sequence ID" value="NZ_CP036524.1"/>
</dbReference>
<dbReference type="STRING" id="553973.CLOHYLEM_04775"/>
<evidence type="ECO:0000313" key="3">
    <source>
        <dbReference type="Proteomes" id="UP000004893"/>
    </source>
</evidence>
<evidence type="ECO:0008006" key="4">
    <source>
        <dbReference type="Google" id="ProtNLM"/>
    </source>
</evidence>
<keyword evidence="1" id="KW-0175">Coiled coil</keyword>
<dbReference type="AlphaFoldDB" id="C0BY86"/>
<sequence length="161" mass="18929">MKLVITMSRRYGTGASIIAQQLSERIGIPVYDKVNVEQELYKNIYESEVEVIRELAEKPCIILGRCASEILKDRKNVFNIYVCADKEDRIKRIMEKDSITYEEAKEKVERTDEERALYYHEHTGKAWGDVNNYHMILNTSDLGVENCADILMRYFEKMEYI</sequence>
<proteinExistence type="predicted"/>
<feature type="coiled-coil region" evidence="1">
    <location>
        <begin position="94"/>
        <end position="121"/>
    </location>
</feature>
<comment type="caution">
    <text evidence="2">The sequence shown here is derived from an EMBL/GenBank/DDBJ whole genome shotgun (WGS) entry which is preliminary data.</text>
</comment>
<gene>
    <name evidence="2" type="ORF">CLOHYLEM_04775</name>
</gene>
<dbReference type="Pfam" id="PF13189">
    <property type="entry name" value="Cytidylate_kin2"/>
    <property type="match status" value="1"/>
</dbReference>
<name>C0BY86_9FIRM</name>
<accession>C0BY86</accession>
<dbReference type="Proteomes" id="UP000004893">
    <property type="component" value="Unassembled WGS sequence"/>
</dbReference>
<dbReference type="InterPro" id="IPR027417">
    <property type="entry name" value="P-loop_NTPase"/>
</dbReference>
<dbReference type="HOGENOM" id="CLU_065155_3_1_9"/>
<dbReference type="EMBL" id="ABYI02000018">
    <property type="protein sequence ID" value="EEG74814.1"/>
    <property type="molecule type" value="Genomic_DNA"/>
</dbReference>
<organism evidence="2 3">
    <name type="scientific">[Clostridium] hylemonae DSM 15053</name>
    <dbReference type="NCBI Taxonomy" id="553973"/>
    <lineage>
        <taxon>Bacteria</taxon>
        <taxon>Bacillati</taxon>
        <taxon>Bacillota</taxon>
        <taxon>Clostridia</taxon>
        <taxon>Lachnospirales</taxon>
        <taxon>Lachnospiraceae</taxon>
    </lineage>
</organism>
<keyword evidence="3" id="KW-1185">Reference proteome</keyword>
<protein>
    <recommendedName>
        <fullName evidence="4">Cytidylate kinase-like family protein</fullName>
    </recommendedName>
</protein>
<reference evidence="2" key="2">
    <citation type="submission" date="2013-06" db="EMBL/GenBank/DDBJ databases">
        <title>Draft genome sequence of Clostridium hylemonae (DSM 15053).</title>
        <authorList>
            <person name="Sudarsanam P."/>
            <person name="Ley R."/>
            <person name="Guruge J."/>
            <person name="Turnbaugh P.J."/>
            <person name="Mahowald M."/>
            <person name="Liep D."/>
            <person name="Gordon J."/>
        </authorList>
    </citation>
    <scope>NUCLEOTIDE SEQUENCE</scope>
    <source>
        <strain evidence="2">DSM 15053</strain>
    </source>
</reference>
<dbReference type="OrthoDB" id="9781180at2"/>
<dbReference type="eggNOG" id="COG1102">
    <property type="taxonomic scope" value="Bacteria"/>
</dbReference>
<dbReference type="SUPFAM" id="SSF52540">
    <property type="entry name" value="P-loop containing nucleoside triphosphate hydrolases"/>
    <property type="match status" value="1"/>
</dbReference>
<evidence type="ECO:0000313" key="2">
    <source>
        <dbReference type="EMBL" id="EEG74814.1"/>
    </source>
</evidence>
<reference evidence="2" key="1">
    <citation type="submission" date="2009-02" db="EMBL/GenBank/DDBJ databases">
        <authorList>
            <person name="Fulton L."/>
            <person name="Clifton S."/>
            <person name="Fulton B."/>
            <person name="Xu J."/>
            <person name="Minx P."/>
            <person name="Pepin K.H."/>
            <person name="Johnson M."/>
            <person name="Bhonagiri V."/>
            <person name="Nash W.E."/>
            <person name="Mardis E.R."/>
            <person name="Wilson R.K."/>
        </authorList>
    </citation>
    <scope>NUCLEOTIDE SEQUENCE [LARGE SCALE GENOMIC DNA]</scope>
    <source>
        <strain evidence="2">DSM 15053</strain>
    </source>
</reference>